<dbReference type="Proteomes" id="UP000474159">
    <property type="component" value="Unassembled WGS sequence"/>
</dbReference>
<protein>
    <submittedName>
        <fullName evidence="1">Transposase</fullName>
    </submittedName>
</protein>
<evidence type="ECO:0000313" key="1">
    <source>
        <dbReference type="EMBL" id="KAB1072083.1"/>
    </source>
</evidence>
<proteinExistence type="predicted"/>
<organism evidence="1 2">
    <name type="scientific">Methylobacterium soli</name>
    <dbReference type="NCBI Taxonomy" id="553447"/>
    <lineage>
        <taxon>Bacteria</taxon>
        <taxon>Pseudomonadati</taxon>
        <taxon>Pseudomonadota</taxon>
        <taxon>Alphaproteobacteria</taxon>
        <taxon>Hyphomicrobiales</taxon>
        <taxon>Methylobacteriaceae</taxon>
        <taxon>Methylobacterium</taxon>
    </lineage>
</organism>
<dbReference type="AlphaFoldDB" id="A0A6L3SSQ1"/>
<reference evidence="1 2" key="1">
    <citation type="submission" date="2019-09" db="EMBL/GenBank/DDBJ databases">
        <title>YIM 48816 draft genome.</title>
        <authorList>
            <person name="Jiang L."/>
        </authorList>
    </citation>
    <scope>NUCLEOTIDE SEQUENCE [LARGE SCALE GENOMIC DNA]</scope>
    <source>
        <strain evidence="1 2">YIM 48816</strain>
    </source>
</reference>
<keyword evidence="2" id="KW-1185">Reference proteome</keyword>
<evidence type="ECO:0000313" key="2">
    <source>
        <dbReference type="Proteomes" id="UP000474159"/>
    </source>
</evidence>
<sequence length="34" mass="3925">MPARYGPIGTVWSRFYRWRQAAVVSVMGVELIRA</sequence>
<gene>
    <name evidence="1" type="ORF">F6X53_28515</name>
</gene>
<comment type="caution">
    <text evidence="1">The sequence shown here is derived from an EMBL/GenBank/DDBJ whole genome shotgun (WGS) entry which is preliminary data.</text>
</comment>
<dbReference type="EMBL" id="VZZK01000051">
    <property type="protein sequence ID" value="KAB1072083.1"/>
    <property type="molecule type" value="Genomic_DNA"/>
</dbReference>
<name>A0A6L3SSQ1_9HYPH</name>
<accession>A0A6L3SSQ1</accession>